<dbReference type="Proteomes" id="UP001206925">
    <property type="component" value="Unassembled WGS sequence"/>
</dbReference>
<dbReference type="PANTHER" id="PTHR33538">
    <property type="entry name" value="PROTEIN GAMETE EXPRESSED 1"/>
    <property type="match status" value="1"/>
</dbReference>
<evidence type="ECO:0000313" key="4">
    <source>
        <dbReference type="Proteomes" id="UP001206925"/>
    </source>
</evidence>
<dbReference type="AlphaFoldDB" id="A0AAD5GES2"/>
<keyword evidence="2" id="KW-1133">Transmembrane helix</keyword>
<evidence type="ECO:0008006" key="5">
    <source>
        <dbReference type="Google" id="ProtNLM"/>
    </source>
</evidence>
<proteinExistence type="predicted"/>
<dbReference type="PANTHER" id="PTHR33538:SF2">
    <property type="entry name" value="PROTEIN GAMETE EXPRESSED 1"/>
    <property type="match status" value="1"/>
</dbReference>
<dbReference type="InterPro" id="IPR040346">
    <property type="entry name" value="GEX1/Brambleberry"/>
</dbReference>
<feature type="transmembrane region" description="Helical" evidence="2">
    <location>
        <begin position="234"/>
        <end position="257"/>
    </location>
</feature>
<comment type="caution">
    <text evidence="3">The sequence shown here is derived from an EMBL/GenBank/DDBJ whole genome shotgun (WGS) entry which is preliminary data.</text>
</comment>
<organism evidence="3 4">
    <name type="scientific">Ambrosia artemisiifolia</name>
    <name type="common">Common ragweed</name>
    <dbReference type="NCBI Taxonomy" id="4212"/>
    <lineage>
        <taxon>Eukaryota</taxon>
        <taxon>Viridiplantae</taxon>
        <taxon>Streptophyta</taxon>
        <taxon>Embryophyta</taxon>
        <taxon>Tracheophyta</taxon>
        <taxon>Spermatophyta</taxon>
        <taxon>Magnoliopsida</taxon>
        <taxon>eudicotyledons</taxon>
        <taxon>Gunneridae</taxon>
        <taxon>Pentapetalae</taxon>
        <taxon>asterids</taxon>
        <taxon>campanulids</taxon>
        <taxon>Asterales</taxon>
        <taxon>Asteraceae</taxon>
        <taxon>Asteroideae</taxon>
        <taxon>Heliantheae alliance</taxon>
        <taxon>Heliantheae</taxon>
        <taxon>Ambrosia</taxon>
    </lineage>
</organism>
<evidence type="ECO:0000256" key="2">
    <source>
        <dbReference type="SAM" id="Phobius"/>
    </source>
</evidence>
<reference evidence="3" key="1">
    <citation type="submission" date="2022-06" db="EMBL/GenBank/DDBJ databases">
        <title>Uncovering the hologenomic basis of an extraordinary plant invasion.</title>
        <authorList>
            <person name="Bieker V.C."/>
            <person name="Martin M.D."/>
            <person name="Gilbert T."/>
            <person name="Hodgins K."/>
            <person name="Battlay P."/>
            <person name="Petersen B."/>
            <person name="Wilson J."/>
        </authorList>
    </citation>
    <scope>NUCLEOTIDE SEQUENCE</scope>
    <source>
        <strain evidence="3">AA19_3_7</strain>
        <tissue evidence="3">Leaf</tissue>
    </source>
</reference>
<feature type="transmembrane region" description="Helical" evidence="2">
    <location>
        <begin position="179"/>
        <end position="197"/>
    </location>
</feature>
<gene>
    <name evidence="3" type="ORF">M8C21_021086</name>
</gene>
<evidence type="ECO:0000313" key="3">
    <source>
        <dbReference type="EMBL" id="KAI7738789.1"/>
    </source>
</evidence>
<feature type="coiled-coil region" evidence="1">
    <location>
        <begin position="18"/>
        <end position="52"/>
    </location>
</feature>
<name>A0AAD5GES2_AMBAR</name>
<accession>A0AAD5GES2</accession>
<dbReference type="EMBL" id="JAMZMK010008720">
    <property type="protein sequence ID" value="KAI7738789.1"/>
    <property type="molecule type" value="Genomic_DNA"/>
</dbReference>
<sequence>MELQNGQVSMNVKLDEGMTMLNESANRLGEEMSKLRNEAVEIEKEISKVGDAMIMKMDTLQHKANDIENITETSLDRQKQLLESQRQFHEVLRDVTTFQSQALEESRGTLQQLILLGHSQQQELIQRQEQLKKAHDELVENSKTILAAQETFESKQASMFLAIEKLFNLHNAIFMESRVVKTFLVYSMLIFILYMFTSTKQTYSMRPRLNIWLCVTFLIEFMVLRHGIDIDRQSWIISIVRSTFVILASCQLLYAIYTYRDYETLNHQMLQSLTEKVNGMQRNKQLLYDDDDDDDGDSEVDWSSWVDSDLPEDELEDLDYMLSKEAIVATFSTSGSREYNLRHRRQ</sequence>
<keyword evidence="2" id="KW-0472">Membrane</keyword>
<keyword evidence="1" id="KW-0175">Coiled coil</keyword>
<evidence type="ECO:0000256" key="1">
    <source>
        <dbReference type="SAM" id="Coils"/>
    </source>
</evidence>
<protein>
    <recommendedName>
        <fullName evidence="5">Protein GAMETE EXPRESSED 1</fullName>
    </recommendedName>
</protein>
<feature type="transmembrane region" description="Helical" evidence="2">
    <location>
        <begin position="209"/>
        <end position="228"/>
    </location>
</feature>
<keyword evidence="4" id="KW-1185">Reference proteome</keyword>
<keyword evidence="2" id="KW-0812">Transmembrane</keyword>